<comment type="subcellular location">
    <subcellularLocation>
        <location evidence="1">Membrane</location>
        <topology evidence="1">Multi-pass membrane protein</topology>
    </subcellularLocation>
</comment>
<dbReference type="Pfam" id="PF00015">
    <property type="entry name" value="MCPsignal"/>
    <property type="match status" value="1"/>
</dbReference>
<dbReference type="EMBL" id="CP064781">
    <property type="protein sequence ID" value="QRJ62464.1"/>
    <property type="molecule type" value="Genomic_DNA"/>
</dbReference>
<keyword evidence="5 7" id="KW-0807">Transducer</keyword>
<dbReference type="GO" id="GO:0006935">
    <property type="term" value="P:chemotaxis"/>
    <property type="evidence" value="ECO:0007669"/>
    <property type="project" value="UniProtKB-ARBA"/>
</dbReference>
<dbReference type="Proteomes" id="UP000663444">
    <property type="component" value="Chromosome"/>
</dbReference>
<dbReference type="KEGG" id="ares:IWH25_11790"/>
<dbReference type="SUPFAM" id="SSF58104">
    <property type="entry name" value="Methyl-accepting chemotaxis protein (MCP) signaling domain"/>
    <property type="match status" value="1"/>
</dbReference>
<evidence type="ECO:0000256" key="1">
    <source>
        <dbReference type="ARBA" id="ARBA00004141"/>
    </source>
</evidence>
<evidence type="ECO:0000256" key="8">
    <source>
        <dbReference type="SAM" id="Phobius"/>
    </source>
</evidence>
<evidence type="ECO:0000313" key="10">
    <source>
        <dbReference type="EMBL" id="QRJ62464.1"/>
    </source>
</evidence>
<proteinExistence type="inferred from homology"/>
<dbReference type="Gene3D" id="1.10.287.950">
    <property type="entry name" value="Methyl-accepting chemotaxis protein"/>
    <property type="match status" value="1"/>
</dbReference>
<comment type="similarity">
    <text evidence="6">Belongs to the methyl-accepting chemotaxis (MCP) protein family.</text>
</comment>
<evidence type="ECO:0000256" key="4">
    <source>
        <dbReference type="ARBA" id="ARBA00023136"/>
    </source>
</evidence>
<dbReference type="InterPro" id="IPR004089">
    <property type="entry name" value="MCPsignal_dom"/>
</dbReference>
<feature type="transmembrane region" description="Helical" evidence="8">
    <location>
        <begin position="21"/>
        <end position="42"/>
    </location>
</feature>
<evidence type="ECO:0000256" key="7">
    <source>
        <dbReference type="PROSITE-ProRule" id="PRU00284"/>
    </source>
</evidence>
<dbReference type="GO" id="GO:0016020">
    <property type="term" value="C:membrane"/>
    <property type="evidence" value="ECO:0007669"/>
    <property type="project" value="UniProtKB-SubCell"/>
</dbReference>
<evidence type="ECO:0000259" key="9">
    <source>
        <dbReference type="PROSITE" id="PS50111"/>
    </source>
</evidence>
<reference evidence="10" key="1">
    <citation type="submission" date="2020-11" db="EMBL/GenBank/DDBJ databases">
        <title>Azospira restricta DSM 18626 genome sequence.</title>
        <authorList>
            <person name="Moe W.M."/>
        </authorList>
    </citation>
    <scope>NUCLEOTIDE SEQUENCE</scope>
    <source>
        <strain evidence="10">DSM 18626</strain>
    </source>
</reference>
<dbReference type="AlphaFoldDB" id="A0A974PWF2"/>
<dbReference type="PANTHER" id="PTHR32089">
    <property type="entry name" value="METHYL-ACCEPTING CHEMOTAXIS PROTEIN MCPB"/>
    <property type="match status" value="1"/>
</dbReference>
<dbReference type="RefSeq" id="WP_203385996.1">
    <property type="nucleotide sequence ID" value="NZ_CP064781.1"/>
</dbReference>
<dbReference type="PANTHER" id="PTHR32089:SF119">
    <property type="entry name" value="METHYL-ACCEPTING CHEMOTAXIS PROTEIN CTPL"/>
    <property type="match status" value="1"/>
</dbReference>
<keyword evidence="2 8" id="KW-0812">Transmembrane</keyword>
<name>A0A974PWF2_9RHOO</name>
<dbReference type="FunFam" id="1.10.287.950:FF:000001">
    <property type="entry name" value="Methyl-accepting chemotaxis sensory transducer"/>
    <property type="match status" value="1"/>
</dbReference>
<organism evidence="10 11">
    <name type="scientific">Azospira restricta</name>
    <dbReference type="NCBI Taxonomy" id="404405"/>
    <lineage>
        <taxon>Bacteria</taxon>
        <taxon>Pseudomonadati</taxon>
        <taxon>Pseudomonadota</taxon>
        <taxon>Betaproteobacteria</taxon>
        <taxon>Rhodocyclales</taxon>
        <taxon>Rhodocyclaceae</taxon>
        <taxon>Azospira</taxon>
    </lineage>
</organism>
<keyword evidence="3 8" id="KW-1133">Transmembrane helix</keyword>
<feature type="transmembrane region" description="Helical" evidence="8">
    <location>
        <begin position="48"/>
        <end position="70"/>
    </location>
</feature>
<dbReference type="PROSITE" id="PS50111">
    <property type="entry name" value="CHEMOTAXIS_TRANSDUC_2"/>
    <property type="match status" value="1"/>
</dbReference>
<evidence type="ECO:0000313" key="11">
    <source>
        <dbReference type="Proteomes" id="UP000663444"/>
    </source>
</evidence>
<feature type="domain" description="Methyl-accepting transducer" evidence="9">
    <location>
        <begin position="127"/>
        <end position="363"/>
    </location>
</feature>
<evidence type="ECO:0000256" key="3">
    <source>
        <dbReference type="ARBA" id="ARBA00022989"/>
    </source>
</evidence>
<evidence type="ECO:0000256" key="5">
    <source>
        <dbReference type="ARBA" id="ARBA00023224"/>
    </source>
</evidence>
<keyword evidence="4 8" id="KW-0472">Membrane</keyword>
<dbReference type="SMART" id="SM00283">
    <property type="entry name" value="MA"/>
    <property type="match status" value="1"/>
</dbReference>
<gene>
    <name evidence="10" type="ORF">IWH25_11790</name>
</gene>
<evidence type="ECO:0000256" key="2">
    <source>
        <dbReference type="ARBA" id="ARBA00022692"/>
    </source>
</evidence>
<dbReference type="GO" id="GO:0007165">
    <property type="term" value="P:signal transduction"/>
    <property type="evidence" value="ECO:0007669"/>
    <property type="project" value="UniProtKB-KW"/>
</dbReference>
<keyword evidence="11" id="KW-1185">Reference proteome</keyword>
<sequence length="400" mass="41672">MDTSPASPSTPPRRPEKSHGAARALLAGALALAAGGTLALAASDPARLLWWSAAAFLLAGALWSGVSLLAELRRWNAAVLDFSTRLEDGDLTARIEVARHGLHAPLAERLNATARALARVFVTLSRSAHELSSVAHETTSNAAGGDEGVRTQRDVTLTSAATIEQLSVSVATTSEHATTAADTALETSAAAGDAARRMALLSATLTGLIDAVGDTAERAERLGAHSLEIDSIVAMISEVAEQTNLLALNAAIEAARAGEAGRGFAVVADEVRKLAERTRLATREIGERIGGIRDEIGVMVAAMRTTSERAGASGREAAAAEADIARVADNTGRTRDLVGEIAAACAEQSAASQSVAQNIEQVAQLADRNEALVRENSELSRYLDQLAGQLAATLQDYRYE</sequence>
<protein>
    <submittedName>
        <fullName evidence="10">Methyl-accepting chemotaxis protein</fullName>
    </submittedName>
</protein>
<accession>A0A974PWF2</accession>
<evidence type="ECO:0000256" key="6">
    <source>
        <dbReference type="ARBA" id="ARBA00029447"/>
    </source>
</evidence>